<dbReference type="Pfam" id="PF05973">
    <property type="entry name" value="Gp49"/>
    <property type="match status" value="1"/>
</dbReference>
<dbReference type="PANTHER" id="PTHR41791">
    <property type="entry name" value="SSL7039 PROTEIN"/>
    <property type="match status" value="1"/>
</dbReference>
<sequence length="99" mass="11490">MYEIKLTKIFSQWMLKLKDMKGRIAVARRIERMEHGNFGDVKSVGTSISELRIQTGPGYRIYFTKKEERIIILLVGGDKSTQSKDIEKAKKLLKEIDDE</sequence>
<name>A0A1W1C5C4_9ZZZZ</name>
<dbReference type="InterPro" id="IPR014056">
    <property type="entry name" value="TypeIITA-like_toxin_pred"/>
</dbReference>
<dbReference type="PANTHER" id="PTHR41791:SF1">
    <property type="entry name" value="SSL7039 PROTEIN"/>
    <property type="match status" value="1"/>
</dbReference>
<proteinExistence type="predicted"/>
<protein>
    <submittedName>
        <fullName evidence="1">FIG022160: hypothetical toxin</fullName>
    </submittedName>
</protein>
<dbReference type="EMBL" id="FPHI01000022">
    <property type="protein sequence ID" value="SFV60917.1"/>
    <property type="molecule type" value="Genomic_DNA"/>
</dbReference>
<reference evidence="1" key="1">
    <citation type="submission" date="2016-10" db="EMBL/GenBank/DDBJ databases">
        <authorList>
            <person name="de Groot N.N."/>
        </authorList>
    </citation>
    <scope>NUCLEOTIDE SEQUENCE</scope>
</reference>
<accession>A0A1W1C5C4</accession>
<dbReference type="NCBIfam" id="TIGR02683">
    <property type="entry name" value="upstrm_HI1419"/>
    <property type="match status" value="1"/>
</dbReference>
<gene>
    <name evidence="1" type="ORF">MNB_SV-3-1038</name>
</gene>
<dbReference type="InterPro" id="IPR009241">
    <property type="entry name" value="HigB-like"/>
</dbReference>
<dbReference type="AlphaFoldDB" id="A0A1W1C5C4"/>
<dbReference type="PIRSF" id="PIRSF028744">
    <property type="entry name" value="Addict_mod_HI1419"/>
    <property type="match status" value="1"/>
</dbReference>
<organism evidence="1">
    <name type="scientific">hydrothermal vent metagenome</name>
    <dbReference type="NCBI Taxonomy" id="652676"/>
    <lineage>
        <taxon>unclassified sequences</taxon>
        <taxon>metagenomes</taxon>
        <taxon>ecological metagenomes</taxon>
    </lineage>
</organism>
<evidence type="ECO:0000313" key="1">
    <source>
        <dbReference type="EMBL" id="SFV60917.1"/>
    </source>
</evidence>